<keyword evidence="3" id="KW-1185">Reference proteome</keyword>
<dbReference type="InterPro" id="IPR007421">
    <property type="entry name" value="Schlafen_AlbA_2_dom"/>
</dbReference>
<dbReference type="SUPFAM" id="SSF52540">
    <property type="entry name" value="P-loop containing nucleoside triphosphate hydrolases"/>
    <property type="match status" value="1"/>
</dbReference>
<dbReference type="eggNOG" id="COG0470">
    <property type="taxonomic scope" value="Bacteria"/>
</dbReference>
<reference evidence="2 3" key="1">
    <citation type="submission" date="2007-10" db="EMBL/GenBank/DDBJ databases">
        <title>Complete sequence of Shewanella pealeana ATCC 700345.</title>
        <authorList>
            <consortium name="US DOE Joint Genome Institute"/>
            <person name="Copeland A."/>
            <person name="Lucas S."/>
            <person name="Lapidus A."/>
            <person name="Barry K."/>
            <person name="Glavina del Rio T."/>
            <person name="Dalin E."/>
            <person name="Tice H."/>
            <person name="Pitluck S."/>
            <person name="Chertkov O."/>
            <person name="Brettin T."/>
            <person name="Bruce D."/>
            <person name="Detter J.C."/>
            <person name="Han C."/>
            <person name="Schmutz J."/>
            <person name="Larimer F."/>
            <person name="Land M."/>
            <person name="Hauser L."/>
            <person name="Kyrpides N."/>
            <person name="Kim E."/>
            <person name="Zhao J.-S.Z."/>
            <person name="Manno D."/>
            <person name="Hawari J."/>
            <person name="Richardson P."/>
        </authorList>
    </citation>
    <scope>NUCLEOTIDE SEQUENCE [LARGE SCALE GENOMIC DNA]</scope>
    <source>
        <strain evidence="3">ATCC 700345 / ANG-SQ1</strain>
    </source>
</reference>
<dbReference type="KEGG" id="spl:Spea_1171"/>
<proteinExistence type="predicted"/>
<dbReference type="Gene3D" id="3.30.950.30">
    <property type="entry name" value="Schlafen, AAA domain"/>
    <property type="match status" value="1"/>
</dbReference>
<evidence type="ECO:0000313" key="2">
    <source>
        <dbReference type="EMBL" id="ABV86498.1"/>
    </source>
</evidence>
<dbReference type="AlphaFoldDB" id="A8H1R1"/>
<sequence>MDVSKIKKEIYEGILSGNVSKSIIDNLVRPDGSFLSKECELWDYKKTFEDTKDATLKTLKSIISFHNTYGGYLIFGVDEVEKDTSFVLSGVEKNLIDQQKLRGQFDRYFNQRLDLTYEEIVISSDKGDLIIGLLHIPKRSKKNHSIASIVDGVNSKGKVILEKDTVYIRKIDECKRVVSQADFEFLVSDRHFDAEHGVPKKIRKNIIEHNLPDKNFICPDFIGRFEILQELWSWLSDDFKYTNVLAADGGKGKTSIAYEFSQLIIQSGTDLFEQVIWLTAKKQQFKAVYNQYVGVPETHYKDLETLLKEVCLRTGYLQDEVSEFTLQQLQRAARDGLALIPSFVVVDDIDSNSPEEQKRIMEIARSISSTSSRVLMTTRANNIYSSDSSILVPGLRGKEYIELVNTLCDAIGLPNFNEKNIGKLNVASEGSPLFTESILRLCKLGLSLEGAIEDWSGKSGDTVREAALRKEVSELSPEAIKILLTICYVGDLSRSELHQYTDFENSEVNIALEQLGNLFLVSSMGFIEEEPRFESTSSISKLVLSIANEIVPNSEAYIKRIREIGEGLEANTRVHIPEVGAAVRQCNSLLAAERFSDSRNTVRALIKKPRFKENSDLYFILAKTDYEDPLVSDEVARKSFVEAFIKGQRKPAFFEMWYQTEVNSGSSRSILEVCESALRSIGKFDSQWAERCAVANYNQASNTKNYENKVRYLVSCYGQLSKLLKISKRGKWEEHKQLSVKVVDALWDESMNNSKYEIAGSAIINAVNGGDIRSVNFNRMIEVSHFFVDEKLVSETAFRELRDNLEWAPQILRSGAGNREPLAIKLEQTYRNMKGSMRNKKLKVTA</sequence>
<dbReference type="Gene3D" id="3.40.50.300">
    <property type="entry name" value="P-loop containing nucleotide triphosphate hydrolases"/>
    <property type="match status" value="1"/>
</dbReference>
<dbReference type="EMBL" id="CP000851">
    <property type="protein sequence ID" value="ABV86498.1"/>
    <property type="molecule type" value="Genomic_DNA"/>
</dbReference>
<evidence type="ECO:0000259" key="1">
    <source>
        <dbReference type="Pfam" id="PF04326"/>
    </source>
</evidence>
<dbReference type="HOGENOM" id="CLU_336766_0_0_6"/>
<organism evidence="2 3">
    <name type="scientific">Shewanella pealeana (strain ATCC 700345 / ANG-SQ1)</name>
    <dbReference type="NCBI Taxonomy" id="398579"/>
    <lineage>
        <taxon>Bacteria</taxon>
        <taxon>Pseudomonadati</taxon>
        <taxon>Pseudomonadota</taxon>
        <taxon>Gammaproteobacteria</taxon>
        <taxon>Alteromonadales</taxon>
        <taxon>Shewanellaceae</taxon>
        <taxon>Shewanella</taxon>
    </lineage>
</organism>
<dbReference type="Proteomes" id="UP000002608">
    <property type="component" value="Chromosome"/>
</dbReference>
<name>A8H1R1_SHEPA</name>
<accession>A8H1R1</accession>
<evidence type="ECO:0000313" key="3">
    <source>
        <dbReference type="Proteomes" id="UP000002608"/>
    </source>
</evidence>
<dbReference type="RefSeq" id="WP_012154425.1">
    <property type="nucleotide sequence ID" value="NC_009901.1"/>
</dbReference>
<dbReference type="STRING" id="398579.Spea_1171"/>
<dbReference type="Pfam" id="PF04326">
    <property type="entry name" value="SLFN_AlbA_2"/>
    <property type="match status" value="1"/>
</dbReference>
<dbReference type="InterPro" id="IPR038461">
    <property type="entry name" value="Schlafen_AlbA_2_dom_sf"/>
</dbReference>
<protein>
    <submittedName>
        <fullName evidence="2">Putative transcriptional regulator</fullName>
    </submittedName>
</protein>
<gene>
    <name evidence="2" type="ordered locus">Spea_1171</name>
</gene>
<dbReference type="InterPro" id="IPR027417">
    <property type="entry name" value="P-loop_NTPase"/>
</dbReference>
<dbReference type="OrthoDB" id="8431612at2"/>
<feature type="domain" description="Schlafen AlbA-2" evidence="1">
    <location>
        <begin position="40"/>
        <end position="176"/>
    </location>
</feature>